<feature type="transmembrane region" description="Helical" evidence="12">
    <location>
        <begin position="61"/>
        <end position="82"/>
    </location>
</feature>
<comment type="subcellular location">
    <subcellularLocation>
        <location evidence="1">Cell membrane</location>
        <topology evidence="1">Multi-pass membrane protein</topology>
    </subcellularLocation>
</comment>
<feature type="transmembrane region" description="Helical" evidence="12">
    <location>
        <begin position="185"/>
        <end position="208"/>
    </location>
</feature>
<feature type="transmembrane region" description="Helical" evidence="12">
    <location>
        <begin position="404"/>
        <end position="424"/>
    </location>
</feature>
<keyword evidence="7 12" id="KW-0479">Metal-binding</keyword>
<keyword evidence="9 12" id="KW-1133">Transmembrane helix</keyword>
<evidence type="ECO:0000256" key="3">
    <source>
        <dbReference type="ARBA" id="ARBA00022448"/>
    </source>
</evidence>
<evidence type="ECO:0000313" key="14">
    <source>
        <dbReference type="Proteomes" id="UP000809829"/>
    </source>
</evidence>
<organism evidence="13 14">
    <name type="scientific">Priestia iocasae</name>
    <dbReference type="NCBI Taxonomy" id="2291674"/>
    <lineage>
        <taxon>Bacteria</taxon>
        <taxon>Bacillati</taxon>
        <taxon>Bacillota</taxon>
        <taxon>Bacilli</taxon>
        <taxon>Bacillales</taxon>
        <taxon>Bacillaceae</taxon>
        <taxon>Priestia</taxon>
    </lineage>
</organism>
<feature type="transmembrane region" description="Helical" evidence="12">
    <location>
        <begin position="354"/>
        <end position="376"/>
    </location>
</feature>
<evidence type="ECO:0000256" key="6">
    <source>
        <dbReference type="ARBA" id="ARBA00022692"/>
    </source>
</evidence>
<dbReference type="EC" id="1.10.3.-" evidence="13"/>
<dbReference type="Pfam" id="PF01654">
    <property type="entry name" value="Cyt_bd_oxida_I"/>
    <property type="match status" value="1"/>
</dbReference>
<reference evidence="13 14" key="1">
    <citation type="submission" date="2021-01" db="EMBL/GenBank/DDBJ databases">
        <title>Genomic Encyclopedia of Type Strains, Phase IV (KMG-IV): sequencing the most valuable type-strain genomes for metagenomic binning, comparative biology and taxonomic classification.</title>
        <authorList>
            <person name="Goeker M."/>
        </authorList>
    </citation>
    <scope>NUCLEOTIDE SEQUENCE [LARGE SCALE GENOMIC DNA]</scope>
    <source>
        <strain evidence="13 14">DSM 104297</strain>
    </source>
</reference>
<evidence type="ECO:0000256" key="4">
    <source>
        <dbReference type="ARBA" id="ARBA00022475"/>
    </source>
</evidence>
<keyword evidence="8 12" id="KW-0249">Electron transport</keyword>
<evidence type="ECO:0000256" key="8">
    <source>
        <dbReference type="ARBA" id="ARBA00022982"/>
    </source>
</evidence>
<keyword evidence="14" id="KW-1185">Reference proteome</keyword>
<protein>
    <submittedName>
        <fullName evidence="13">Cytochrome d ubiquinol oxidase subunit I</fullName>
        <ecNumber evidence="13">1.10.3.-</ecNumber>
    </submittedName>
</protein>
<keyword evidence="11 12" id="KW-0472">Membrane</keyword>
<keyword evidence="6 12" id="KW-0812">Transmembrane</keyword>
<evidence type="ECO:0000256" key="2">
    <source>
        <dbReference type="ARBA" id="ARBA00009819"/>
    </source>
</evidence>
<evidence type="ECO:0000256" key="11">
    <source>
        <dbReference type="ARBA" id="ARBA00023136"/>
    </source>
</evidence>
<dbReference type="GO" id="GO:0016491">
    <property type="term" value="F:oxidoreductase activity"/>
    <property type="evidence" value="ECO:0007669"/>
    <property type="project" value="UniProtKB-KW"/>
</dbReference>
<dbReference type="PANTHER" id="PTHR30365:SF14">
    <property type="entry name" value="CYTOCHROME BD MENAQUINOL OXIDASE SUBUNIT I-RELATED"/>
    <property type="match status" value="1"/>
</dbReference>
<evidence type="ECO:0000256" key="9">
    <source>
        <dbReference type="ARBA" id="ARBA00022989"/>
    </source>
</evidence>
<keyword evidence="5 12" id="KW-0349">Heme</keyword>
<feature type="transmembrane region" description="Helical" evidence="12">
    <location>
        <begin position="94"/>
        <end position="117"/>
    </location>
</feature>
<keyword evidence="3 12" id="KW-0813">Transport</keyword>
<evidence type="ECO:0000256" key="1">
    <source>
        <dbReference type="ARBA" id="ARBA00004651"/>
    </source>
</evidence>
<dbReference type="PANTHER" id="PTHR30365">
    <property type="entry name" value="CYTOCHROME D UBIQUINOL OXIDASE"/>
    <property type="match status" value="1"/>
</dbReference>
<proteinExistence type="inferred from homology"/>
<comment type="caution">
    <text evidence="13">The sequence shown here is derived from an EMBL/GenBank/DDBJ whole genome shotgun (WGS) entry which is preliminary data.</text>
</comment>
<feature type="transmembrane region" description="Helical" evidence="12">
    <location>
        <begin position="129"/>
        <end position="153"/>
    </location>
</feature>
<dbReference type="Proteomes" id="UP000809829">
    <property type="component" value="Unassembled WGS sequence"/>
</dbReference>
<accession>A0ABS2QU73</accession>
<name>A0ABS2QU73_9BACI</name>
<keyword evidence="10 12" id="KW-0408">Iron</keyword>
<gene>
    <name evidence="13" type="ORF">JOC83_001836</name>
</gene>
<keyword evidence="13" id="KW-0560">Oxidoreductase</keyword>
<keyword evidence="4 12" id="KW-1003">Cell membrane</keyword>
<evidence type="ECO:0000256" key="12">
    <source>
        <dbReference type="PIRNR" id="PIRNR006446"/>
    </source>
</evidence>
<evidence type="ECO:0000256" key="10">
    <source>
        <dbReference type="ARBA" id="ARBA00023004"/>
    </source>
</evidence>
<dbReference type="InterPro" id="IPR002585">
    <property type="entry name" value="Cyt-d_ubiquinol_oxidase_su_1"/>
</dbReference>
<evidence type="ECO:0000256" key="7">
    <source>
        <dbReference type="ARBA" id="ARBA00022723"/>
    </source>
</evidence>
<feature type="transmembrane region" description="Helical" evidence="12">
    <location>
        <begin position="220"/>
        <end position="238"/>
    </location>
</feature>
<evidence type="ECO:0000256" key="5">
    <source>
        <dbReference type="ARBA" id="ARBA00022617"/>
    </source>
</evidence>
<feature type="transmembrane region" description="Helical" evidence="12">
    <location>
        <begin position="12"/>
        <end position="40"/>
    </location>
</feature>
<feature type="transmembrane region" description="Helical" evidence="12">
    <location>
        <begin position="317"/>
        <end position="342"/>
    </location>
</feature>
<dbReference type="PIRSF" id="PIRSF006446">
    <property type="entry name" value="Cyt_quinol_oxidase_1"/>
    <property type="match status" value="1"/>
</dbReference>
<sequence length="443" mass="49585">MFEYDPVLYSRILTGLTLAFHTIFSTLGVGVPLLIALAEWIGIRRNDEHYHLLARRWARGYIITVAVGVVTGTAIALQLSLLWPNFMQVAGQTISLPLFLETFAFFFEAIFLGIYLYTWDRFKNKMIHLLLLIPVALGATMSGFFITTVNGFMNAPLGFNLENGVLTGINPIMAMFNPATPTKMAHVLSSAYLTSACVLAAIAAFMILRGRNHVYHKKALHLSMVVAFVCAISTALIGDLSGKYLAKYQPEKLAAAEWHFETVEEASLILGGILDENNEVKYALEIPYALSILAHGTPGSEVIGLEEFPEEQWPPLVVHYLFDLMVAIGMFLAFISFIYVFMKWRKKSNELNKPLLWLIVSSGPLAMLAIEAGWFFTEEGRQPWILRGYMTTAEGATTSGYVDVMLYLFIVLYVILAVSAVTVLRRTFKENPVERELEKRGIE</sequence>
<comment type="similarity">
    <text evidence="2 12">Belongs to the cytochrome ubiquinol oxidase subunit 1 family.</text>
</comment>
<dbReference type="RefSeq" id="WP_205186417.1">
    <property type="nucleotide sequence ID" value="NZ_JAFBFC010000003.1"/>
</dbReference>
<dbReference type="EMBL" id="JAFBFC010000003">
    <property type="protein sequence ID" value="MBM7702989.1"/>
    <property type="molecule type" value="Genomic_DNA"/>
</dbReference>
<evidence type="ECO:0000313" key="13">
    <source>
        <dbReference type="EMBL" id="MBM7702989.1"/>
    </source>
</evidence>